<feature type="modified residue" description="4-aspartylphosphate" evidence="8">
    <location>
        <position position="54"/>
    </location>
</feature>
<evidence type="ECO:0000256" key="6">
    <source>
        <dbReference type="ARBA" id="ARBA00023125"/>
    </source>
</evidence>
<dbReference type="PANTHER" id="PTHR48111:SF52">
    <property type="entry name" value="TRANSCRIPTIONAL REGULATORY PROTEIN YVRH"/>
    <property type="match status" value="1"/>
</dbReference>
<dbReference type="SMART" id="SM00862">
    <property type="entry name" value="Trans_reg_C"/>
    <property type="match status" value="1"/>
</dbReference>
<keyword evidence="6 9" id="KW-0238">DNA-binding</keyword>
<dbReference type="PROSITE" id="PS51755">
    <property type="entry name" value="OMPR_PHOB"/>
    <property type="match status" value="1"/>
</dbReference>
<dbReference type="Pfam" id="PF00486">
    <property type="entry name" value="Trans_reg_C"/>
    <property type="match status" value="1"/>
</dbReference>
<evidence type="ECO:0000256" key="1">
    <source>
        <dbReference type="ARBA" id="ARBA00004496"/>
    </source>
</evidence>
<reference evidence="12 13" key="1">
    <citation type="journal article" date="2014" name="Arch. Microbiol.">
        <title>Bacillus mesophilum sp. nov., strain IITR-54T, a novel 4-chlorobiphenyl dechlorinating bacterium.</title>
        <authorList>
            <person name="Manickam N."/>
            <person name="Singh N.K."/>
            <person name="Bajaj A."/>
            <person name="Kumar R.M."/>
            <person name="Kaur G."/>
            <person name="Kaur N."/>
            <person name="Bala M."/>
            <person name="Kumar A."/>
            <person name="Mayilraj S."/>
        </authorList>
    </citation>
    <scope>NUCLEOTIDE SEQUENCE [LARGE SCALE GENOMIC DNA]</scope>
    <source>
        <strain evidence="12 13">IITR-54</strain>
    </source>
</reference>
<protein>
    <submittedName>
        <fullName evidence="12">Response regulator transcription factor</fullName>
    </submittedName>
</protein>
<feature type="domain" description="Response regulatory" evidence="10">
    <location>
        <begin position="5"/>
        <end position="118"/>
    </location>
</feature>
<dbReference type="InterPro" id="IPR001867">
    <property type="entry name" value="OmpR/PhoB-type_DNA-bd"/>
</dbReference>
<evidence type="ECO:0000256" key="9">
    <source>
        <dbReference type="PROSITE-ProRule" id="PRU01091"/>
    </source>
</evidence>
<dbReference type="InterPro" id="IPR039420">
    <property type="entry name" value="WalR-like"/>
</dbReference>
<dbReference type="OrthoDB" id="9790442at2"/>
<dbReference type="EMBL" id="WBOT01000003">
    <property type="protein sequence ID" value="KAB2332943.1"/>
    <property type="molecule type" value="Genomic_DNA"/>
</dbReference>
<dbReference type="InterPro" id="IPR011006">
    <property type="entry name" value="CheY-like_superfamily"/>
</dbReference>
<dbReference type="InterPro" id="IPR001789">
    <property type="entry name" value="Sig_transdc_resp-reg_receiver"/>
</dbReference>
<keyword evidence="4" id="KW-0902">Two-component regulatory system</keyword>
<keyword evidence="13" id="KW-1185">Reference proteome</keyword>
<dbReference type="FunFam" id="3.40.50.2300:FF:000021">
    <property type="entry name" value="Two-component system response regulator KdpE"/>
    <property type="match status" value="1"/>
</dbReference>
<feature type="DNA-binding region" description="OmpR/PhoB-type" evidence="9">
    <location>
        <begin position="137"/>
        <end position="236"/>
    </location>
</feature>
<dbReference type="Gene3D" id="1.10.10.10">
    <property type="entry name" value="Winged helix-like DNA-binding domain superfamily/Winged helix DNA-binding domain"/>
    <property type="match status" value="1"/>
</dbReference>
<sequence>MTKETILLVDDDKDIQNLQRLYLQKEGFRLHFASSGNEALKIAAEQQPSLIILDVNLPDLDGFEVCQSLRQYTKVPILFVTGRSDDVDTILGHRIGGDDYIYKPFNPGVLVAKVKAHLRRYRELTSVPKDSSVQELQHVLMFGDLIIEKEQCTVKKGGKEITLSTKEFLLLCFLAENHNRVFSLERIFYKIWGEESLGDYRTVMVHISNLRKKIEMDPSKPEFILTVRGLGYKFSGGQ</sequence>
<dbReference type="FunFam" id="1.10.10.10:FF:000018">
    <property type="entry name" value="DNA-binding response regulator ResD"/>
    <property type="match status" value="1"/>
</dbReference>
<keyword evidence="2" id="KW-0963">Cytoplasm</keyword>
<dbReference type="GO" id="GO:0042802">
    <property type="term" value="F:identical protein binding"/>
    <property type="evidence" value="ECO:0007669"/>
    <property type="project" value="UniProtKB-ARBA"/>
</dbReference>
<dbReference type="SUPFAM" id="SSF52172">
    <property type="entry name" value="CheY-like"/>
    <property type="match status" value="1"/>
</dbReference>
<dbReference type="PROSITE" id="PS50110">
    <property type="entry name" value="RESPONSE_REGULATORY"/>
    <property type="match status" value="1"/>
</dbReference>
<name>A0A7V7RN04_9BACI</name>
<proteinExistence type="predicted"/>
<dbReference type="GO" id="GO:0000987">
    <property type="term" value="F:cis-regulatory region sequence-specific DNA binding"/>
    <property type="evidence" value="ECO:0007669"/>
    <property type="project" value="UniProtKB-ARBA"/>
</dbReference>
<evidence type="ECO:0000313" key="12">
    <source>
        <dbReference type="EMBL" id="KAB2332943.1"/>
    </source>
</evidence>
<evidence type="ECO:0000256" key="8">
    <source>
        <dbReference type="PROSITE-ProRule" id="PRU00169"/>
    </source>
</evidence>
<keyword evidence="5" id="KW-0805">Transcription regulation</keyword>
<evidence type="ECO:0000256" key="5">
    <source>
        <dbReference type="ARBA" id="ARBA00023015"/>
    </source>
</evidence>
<evidence type="ECO:0000313" key="13">
    <source>
        <dbReference type="Proteomes" id="UP000441354"/>
    </source>
</evidence>
<dbReference type="Gene3D" id="3.40.50.2300">
    <property type="match status" value="1"/>
</dbReference>
<evidence type="ECO:0000259" key="10">
    <source>
        <dbReference type="PROSITE" id="PS50110"/>
    </source>
</evidence>
<feature type="domain" description="OmpR/PhoB-type" evidence="11">
    <location>
        <begin position="137"/>
        <end position="236"/>
    </location>
</feature>
<organism evidence="12 13">
    <name type="scientific">Bacillus mesophilum</name>
    <dbReference type="NCBI Taxonomy" id="1071718"/>
    <lineage>
        <taxon>Bacteria</taxon>
        <taxon>Bacillati</taxon>
        <taxon>Bacillota</taxon>
        <taxon>Bacilli</taxon>
        <taxon>Bacillales</taxon>
        <taxon>Bacillaceae</taxon>
        <taxon>Bacillus</taxon>
    </lineage>
</organism>
<comment type="caution">
    <text evidence="12">The sequence shown here is derived from an EMBL/GenBank/DDBJ whole genome shotgun (WGS) entry which is preliminary data.</text>
</comment>
<evidence type="ECO:0000259" key="11">
    <source>
        <dbReference type="PROSITE" id="PS51755"/>
    </source>
</evidence>
<evidence type="ECO:0000256" key="4">
    <source>
        <dbReference type="ARBA" id="ARBA00023012"/>
    </source>
</evidence>
<dbReference type="GO" id="GO:0000156">
    <property type="term" value="F:phosphorelay response regulator activity"/>
    <property type="evidence" value="ECO:0007669"/>
    <property type="project" value="TreeGrafter"/>
</dbReference>
<accession>A0A7V7RN04</accession>
<keyword evidence="7" id="KW-0804">Transcription</keyword>
<comment type="subcellular location">
    <subcellularLocation>
        <location evidence="1">Cytoplasm</location>
    </subcellularLocation>
</comment>
<dbReference type="SMART" id="SM00448">
    <property type="entry name" value="REC"/>
    <property type="match status" value="1"/>
</dbReference>
<keyword evidence="3 8" id="KW-0597">Phosphoprotein</keyword>
<dbReference type="InterPro" id="IPR036388">
    <property type="entry name" value="WH-like_DNA-bd_sf"/>
</dbReference>
<dbReference type="Pfam" id="PF00072">
    <property type="entry name" value="Response_reg"/>
    <property type="match status" value="1"/>
</dbReference>
<dbReference type="Gene3D" id="6.10.250.690">
    <property type="match status" value="1"/>
</dbReference>
<dbReference type="GO" id="GO:0005829">
    <property type="term" value="C:cytosol"/>
    <property type="evidence" value="ECO:0007669"/>
    <property type="project" value="TreeGrafter"/>
</dbReference>
<evidence type="ECO:0000256" key="7">
    <source>
        <dbReference type="ARBA" id="ARBA00023163"/>
    </source>
</evidence>
<dbReference type="RefSeq" id="WP_151574391.1">
    <property type="nucleotide sequence ID" value="NZ_WBOT01000003.1"/>
</dbReference>
<dbReference type="SUPFAM" id="SSF46894">
    <property type="entry name" value="C-terminal effector domain of the bipartite response regulators"/>
    <property type="match status" value="1"/>
</dbReference>
<dbReference type="PANTHER" id="PTHR48111">
    <property type="entry name" value="REGULATOR OF RPOS"/>
    <property type="match status" value="1"/>
</dbReference>
<dbReference type="GO" id="GO:0045893">
    <property type="term" value="P:positive regulation of DNA-templated transcription"/>
    <property type="evidence" value="ECO:0007669"/>
    <property type="project" value="UniProtKB-ARBA"/>
</dbReference>
<dbReference type="InterPro" id="IPR016032">
    <property type="entry name" value="Sig_transdc_resp-reg_C-effctor"/>
</dbReference>
<dbReference type="GO" id="GO:0032993">
    <property type="term" value="C:protein-DNA complex"/>
    <property type="evidence" value="ECO:0007669"/>
    <property type="project" value="TreeGrafter"/>
</dbReference>
<evidence type="ECO:0000256" key="2">
    <source>
        <dbReference type="ARBA" id="ARBA00022490"/>
    </source>
</evidence>
<evidence type="ECO:0000256" key="3">
    <source>
        <dbReference type="ARBA" id="ARBA00022553"/>
    </source>
</evidence>
<dbReference type="CDD" id="cd00383">
    <property type="entry name" value="trans_reg_C"/>
    <property type="match status" value="1"/>
</dbReference>
<dbReference type="CDD" id="cd17574">
    <property type="entry name" value="REC_OmpR"/>
    <property type="match status" value="1"/>
</dbReference>
<dbReference type="Proteomes" id="UP000441354">
    <property type="component" value="Unassembled WGS sequence"/>
</dbReference>
<dbReference type="AlphaFoldDB" id="A0A7V7RN04"/>
<gene>
    <name evidence="12" type="ORF">F7732_12750</name>
</gene>